<dbReference type="KEGG" id="det:DET0910"/>
<evidence type="ECO:0000313" key="1">
    <source>
        <dbReference type="EMBL" id="AAW39834.1"/>
    </source>
</evidence>
<dbReference type="EMBL" id="CP000027">
    <property type="protein sequence ID" value="AAW39834.1"/>
    <property type="molecule type" value="Genomic_DNA"/>
</dbReference>
<reference evidence="1 2" key="1">
    <citation type="journal article" date="2005" name="Science">
        <title>Genome sequence of the PCE-dechlorinating bacterium Dehalococcoides ethenogenes.</title>
        <authorList>
            <person name="Seshadri R."/>
            <person name="Adrian L."/>
            <person name="Fouts D.E."/>
            <person name="Eisen J.A."/>
            <person name="Phillippy A.M."/>
            <person name="Methe B.A."/>
            <person name="Ward N.L."/>
            <person name="Nelson W.C."/>
            <person name="Deboy R.T."/>
            <person name="Khouri H.M."/>
            <person name="Kolonay J.F."/>
            <person name="Dodson R.J."/>
            <person name="Daugherty S.C."/>
            <person name="Brinkac L.M."/>
            <person name="Sullivan S.A."/>
            <person name="Madupu R."/>
            <person name="Nelson K.E."/>
            <person name="Kang K.H."/>
            <person name="Impraim M."/>
            <person name="Tran K."/>
            <person name="Robinson J.M."/>
            <person name="Forberger H.A."/>
            <person name="Fraser C.M."/>
            <person name="Zinder S.H."/>
            <person name="Heidelberg J.F."/>
        </authorList>
    </citation>
    <scope>NUCLEOTIDE SEQUENCE [LARGE SCALE GENOMIC DNA]</scope>
    <source>
        <strain evidence="2">ATCC BAA-2266 / KCTC 15142 / 195</strain>
    </source>
</reference>
<proteinExistence type="predicted"/>
<name>Q3Z814_DEHM1</name>
<dbReference type="InParanoid" id="Q3Z814"/>
<accession>Q3Z814</accession>
<sequence>MLNIYSILLALPVKPLRFHKLDLPITATIINYNTF</sequence>
<keyword evidence="2" id="KW-1185">Reference proteome</keyword>
<organism evidence="1 2">
    <name type="scientific">Dehalococcoides mccartyi (strain ATCC BAA-2266 / KCTC 15142 / 195)</name>
    <name type="common">Dehalococcoides ethenogenes (strain 195)</name>
    <dbReference type="NCBI Taxonomy" id="243164"/>
    <lineage>
        <taxon>Bacteria</taxon>
        <taxon>Bacillati</taxon>
        <taxon>Chloroflexota</taxon>
        <taxon>Dehalococcoidia</taxon>
        <taxon>Dehalococcoidales</taxon>
        <taxon>Dehalococcoidaceae</taxon>
        <taxon>Dehalococcoides</taxon>
    </lineage>
</organism>
<dbReference type="Proteomes" id="UP000008289">
    <property type="component" value="Chromosome"/>
</dbReference>
<dbReference type="HOGENOM" id="CLU_3364556_0_0_0"/>
<gene>
    <name evidence="1" type="ordered locus">DET0910</name>
</gene>
<dbReference type="AlphaFoldDB" id="Q3Z814"/>
<evidence type="ECO:0000313" key="2">
    <source>
        <dbReference type="Proteomes" id="UP000008289"/>
    </source>
</evidence>
<protein>
    <submittedName>
        <fullName evidence="1">Uncharacterized protein</fullName>
    </submittedName>
</protein>